<keyword evidence="2" id="KW-1185">Reference proteome</keyword>
<comment type="caution">
    <text evidence="1">The sequence shown here is derived from an EMBL/GenBank/DDBJ whole genome shotgun (WGS) entry which is preliminary data.</text>
</comment>
<protein>
    <submittedName>
        <fullName evidence="1">Uncharacterized protein</fullName>
    </submittedName>
</protein>
<evidence type="ECO:0000313" key="2">
    <source>
        <dbReference type="Proteomes" id="UP001152300"/>
    </source>
</evidence>
<gene>
    <name evidence="1" type="ORF">OCU04_003372</name>
</gene>
<sequence>MQVARKATYAPYENESGRFWLRIGGRTFNFIMTNEKEKEESGADPSECRATQRTISNGCMVWIWHQEV</sequence>
<reference evidence="1" key="1">
    <citation type="submission" date="2022-11" db="EMBL/GenBank/DDBJ databases">
        <title>Genome Resource of Sclerotinia nivalis Strain SnTB1, a Plant Pathogen Isolated from American Ginseng.</title>
        <authorList>
            <person name="Fan S."/>
        </authorList>
    </citation>
    <scope>NUCLEOTIDE SEQUENCE</scope>
    <source>
        <strain evidence="1">SnTB1</strain>
    </source>
</reference>
<dbReference type="EMBL" id="JAPEIS010000003">
    <property type="protein sequence ID" value="KAJ8067771.1"/>
    <property type="molecule type" value="Genomic_DNA"/>
</dbReference>
<accession>A0A9X0DLA1</accession>
<dbReference type="OrthoDB" id="3494854at2759"/>
<evidence type="ECO:0000313" key="1">
    <source>
        <dbReference type="EMBL" id="KAJ8067771.1"/>
    </source>
</evidence>
<dbReference type="AlphaFoldDB" id="A0A9X0DLA1"/>
<proteinExistence type="predicted"/>
<organism evidence="1 2">
    <name type="scientific">Sclerotinia nivalis</name>
    <dbReference type="NCBI Taxonomy" id="352851"/>
    <lineage>
        <taxon>Eukaryota</taxon>
        <taxon>Fungi</taxon>
        <taxon>Dikarya</taxon>
        <taxon>Ascomycota</taxon>
        <taxon>Pezizomycotina</taxon>
        <taxon>Leotiomycetes</taxon>
        <taxon>Helotiales</taxon>
        <taxon>Sclerotiniaceae</taxon>
        <taxon>Sclerotinia</taxon>
    </lineage>
</organism>
<dbReference type="Proteomes" id="UP001152300">
    <property type="component" value="Unassembled WGS sequence"/>
</dbReference>
<name>A0A9X0DLA1_9HELO</name>